<gene>
    <name evidence="2" type="primary">Ccdc83_1</name>
    <name evidence="2" type="ORF">CHIMIN_R08654</name>
</gene>
<feature type="non-terminal residue" evidence="2">
    <location>
        <position position="1"/>
    </location>
</feature>
<dbReference type="AlphaFoldDB" id="A0A7K7FH25"/>
<comment type="caution">
    <text evidence="2">The sequence shown here is derived from an EMBL/GenBank/DDBJ whole genome shotgun (WGS) entry which is preliminary data.</text>
</comment>
<dbReference type="PANTHER" id="PTHR21468:SF1">
    <property type="entry name" value="COILED-COIL DOMAIN-CONTAINING PROTEIN 83"/>
    <property type="match status" value="1"/>
</dbReference>
<accession>A0A7K7FH25</accession>
<organism evidence="2 3">
    <name type="scientific">Chionis minor</name>
    <name type="common">Black-faced sheathbill</name>
    <dbReference type="NCBI Taxonomy" id="227182"/>
    <lineage>
        <taxon>Eukaryota</taxon>
        <taxon>Metazoa</taxon>
        <taxon>Chordata</taxon>
        <taxon>Craniata</taxon>
        <taxon>Vertebrata</taxon>
        <taxon>Euteleostomi</taxon>
        <taxon>Archelosauria</taxon>
        <taxon>Archosauria</taxon>
        <taxon>Dinosauria</taxon>
        <taxon>Saurischia</taxon>
        <taxon>Theropoda</taxon>
        <taxon>Coelurosauria</taxon>
        <taxon>Aves</taxon>
        <taxon>Neognathae</taxon>
        <taxon>Neoaves</taxon>
        <taxon>Charadriiformes</taxon>
        <taxon>Chionididae</taxon>
        <taxon>Chionis</taxon>
    </lineage>
</organism>
<name>A0A7K7FH25_CHIMN</name>
<proteinExistence type="predicted"/>
<evidence type="ECO:0000313" key="2">
    <source>
        <dbReference type="EMBL" id="NWY56637.1"/>
    </source>
</evidence>
<dbReference type="OrthoDB" id="10005859at2759"/>
<dbReference type="InterPro" id="IPR026702">
    <property type="entry name" value="CCDC83"/>
</dbReference>
<feature type="region of interest" description="Disordered" evidence="1">
    <location>
        <begin position="94"/>
        <end position="117"/>
    </location>
</feature>
<dbReference type="EMBL" id="VZSF01005998">
    <property type="protein sequence ID" value="NWY56637.1"/>
    <property type="molecule type" value="Genomic_DNA"/>
</dbReference>
<keyword evidence="3" id="KW-1185">Reference proteome</keyword>
<sequence length="132" mass="14721">LTHNSSLYKAKTDGDESLRSATIPGQKKKAFPKIQSKTEHEKPQDSDEELWAKSFTPTLDSSLYEDEKDFQEYLKLGPLETKLMCVVGSAMPIHKEPEEMPSRSHTEDGTIGKSDGHITAQMIKALSKEKVG</sequence>
<reference evidence="2 3" key="1">
    <citation type="submission" date="2019-09" db="EMBL/GenBank/DDBJ databases">
        <title>Bird 10,000 Genomes (B10K) Project - Family phase.</title>
        <authorList>
            <person name="Zhang G."/>
        </authorList>
    </citation>
    <scope>NUCLEOTIDE SEQUENCE [LARGE SCALE GENOMIC DNA]</scope>
    <source>
        <strain evidence="2">B10K-UC-030-51</strain>
    </source>
</reference>
<dbReference type="Proteomes" id="UP000557271">
    <property type="component" value="Unassembled WGS sequence"/>
</dbReference>
<feature type="compositionally biased region" description="Basic and acidic residues" evidence="1">
    <location>
        <begin position="94"/>
        <end position="116"/>
    </location>
</feature>
<feature type="compositionally biased region" description="Basic and acidic residues" evidence="1">
    <location>
        <begin position="36"/>
        <end position="45"/>
    </location>
</feature>
<evidence type="ECO:0000256" key="1">
    <source>
        <dbReference type="SAM" id="MobiDB-lite"/>
    </source>
</evidence>
<evidence type="ECO:0000313" key="3">
    <source>
        <dbReference type="Proteomes" id="UP000557271"/>
    </source>
</evidence>
<protein>
    <submittedName>
        <fullName evidence="2">CCD83 protein</fullName>
    </submittedName>
</protein>
<dbReference type="PANTHER" id="PTHR21468">
    <property type="entry name" value="HSD9"/>
    <property type="match status" value="1"/>
</dbReference>
<feature type="region of interest" description="Disordered" evidence="1">
    <location>
        <begin position="1"/>
        <end position="51"/>
    </location>
</feature>
<feature type="non-terminal residue" evidence="2">
    <location>
        <position position="132"/>
    </location>
</feature>